<accession>A0A183T3H9</accession>
<dbReference type="Proteomes" id="UP000275846">
    <property type="component" value="Unassembled WGS sequence"/>
</dbReference>
<dbReference type="PANTHER" id="PTHR47027:SF20">
    <property type="entry name" value="REVERSE TRANSCRIPTASE-LIKE PROTEIN WITH RNA-DIRECTED DNA POLYMERASE DOMAIN"/>
    <property type="match status" value="1"/>
</dbReference>
<feature type="compositionally biased region" description="Polar residues" evidence="1">
    <location>
        <begin position="122"/>
        <end position="137"/>
    </location>
</feature>
<feature type="compositionally biased region" description="Basic and acidic residues" evidence="1">
    <location>
        <begin position="138"/>
        <end position="151"/>
    </location>
</feature>
<reference evidence="2 3" key="2">
    <citation type="submission" date="2018-11" db="EMBL/GenBank/DDBJ databases">
        <authorList>
            <consortium name="Pathogen Informatics"/>
        </authorList>
    </citation>
    <scope>NUCLEOTIDE SEQUENCE [LARGE SCALE GENOMIC DNA]</scope>
    <source>
        <strain evidence="2 3">NST_G2</strain>
    </source>
</reference>
<organism evidence="4">
    <name type="scientific">Schistocephalus solidus</name>
    <name type="common">Tapeworm</name>
    <dbReference type="NCBI Taxonomy" id="70667"/>
    <lineage>
        <taxon>Eukaryota</taxon>
        <taxon>Metazoa</taxon>
        <taxon>Spiralia</taxon>
        <taxon>Lophotrochozoa</taxon>
        <taxon>Platyhelminthes</taxon>
        <taxon>Cestoda</taxon>
        <taxon>Eucestoda</taxon>
        <taxon>Diphyllobothriidea</taxon>
        <taxon>Diphyllobothriidae</taxon>
        <taxon>Schistocephalus</taxon>
    </lineage>
</organism>
<sequence length="151" mass="16448">MQRSMDLFAAAYDNFGLRISTEKTVVMHQPPPNTTYNKTHINVNGAQLTSADTFTYLGSNPSRSTTVDDEIAHLLAKANQASGACRTSSGIDMVSNTAPNSRCTKFSYCRSCCIERRLGQSTKNRRGSSTNSTSATPKDTKAEMTRQDSGH</sequence>
<gene>
    <name evidence="2" type="ORF">SSLN_LOCUS11027</name>
</gene>
<evidence type="ECO:0000313" key="2">
    <source>
        <dbReference type="EMBL" id="VDL97412.1"/>
    </source>
</evidence>
<dbReference type="PANTHER" id="PTHR47027">
    <property type="entry name" value="REVERSE TRANSCRIPTASE DOMAIN-CONTAINING PROTEIN"/>
    <property type="match status" value="1"/>
</dbReference>
<name>A0A183T3H9_SCHSO</name>
<dbReference type="WBParaSite" id="SSLN_0001145001-mRNA-1">
    <property type="protein sequence ID" value="SSLN_0001145001-mRNA-1"/>
    <property type="gene ID" value="SSLN_0001145001"/>
</dbReference>
<evidence type="ECO:0000313" key="4">
    <source>
        <dbReference type="WBParaSite" id="SSLN_0001145001-mRNA-1"/>
    </source>
</evidence>
<feature type="region of interest" description="Disordered" evidence="1">
    <location>
        <begin position="122"/>
        <end position="151"/>
    </location>
</feature>
<evidence type="ECO:0000313" key="3">
    <source>
        <dbReference type="Proteomes" id="UP000275846"/>
    </source>
</evidence>
<proteinExistence type="predicted"/>
<dbReference type="EMBL" id="UYSU01036243">
    <property type="protein sequence ID" value="VDL97412.1"/>
    <property type="molecule type" value="Genomic_DNA"/>
</dbReference>
<protein>
    <submittedName>
        <fullName evidence="4">Reverse transcriptase domain-containing protein</fullName>
    </submittedName>
</protein>
<keyword evidence="3" id="KW-1185">Reference proteome</keyword>
<evidence type="ECO:0000256" key="1">
    <source>
        <dbReference type="SAM" id="MobiDB-lite"/>
    </source>
</evidence>
<reference evidence="4" key="1">
    <citation type="submission" date="2016-06" db="UniProtKB">
        <authorList>
            <consortium name="WormBaseParasite"/>
        </authorList>
    </citation>
    <scope>IDENTIFICATION</scope>
</reference>
<dbReference type="AlphaFoldDB" id="A0A183T3H9"/>